<evidence type="ECO:0000259" key="5">
    <source>
        <dbReference type="Pfam" id="PF13193"/>
    </source>
</evidence>
<dbReference type="Pfam" id="PF13193">
    <property type="entry name" value="AMP-binding_C"/>
    <property type="match status" value="1"/>
</dbReference>
<accession>A0A7Z0WNE1</accession>
<dbReference type="OrthoDB" id="56621at2"/>
<gene>
    <name evidence="6" type="ORF">BLA60_11810</name>
</gene>
<dbReference type="InterPro" id="IPR000873">
    <property type="entry name" value="AMP-dep_synth/lig_dom"/>
</dbReference>
<dbReference type="Gene3D" id="3.40.50.12780">
    <property type="entry name" value="N-terminal domain of ligase-like"/>
    <property type="match status" value="1"/>
</dbReference>
<reference evidence="6 7" key="1">
    <citation type="submission" date="2016-12" db="EMBL/GenBank/DDBJ databases">
        <title>The draft genome sequence of Actinophytocola xinjiangensis.</title>
        <authorList>
            <person name="Wang W."/>
            <person name="Yuan L."/>
        </authorList>
    </citation>
    <scope>NUCLEOTIDE SEQUENCE [LARGE SCALE GENOMIC DNA]</scope>
    <source>
        <strain evidence="6 7">CGMCC 4.4663</strain>
    </source>
</reference>
<evidence type="ECO:0000313" key="6">
    <source>
        <dbReference type="EMBL" id="OLF11617.1"/>
    </source>
</evidence>
<dbReference type="GO" id="GO:0031956">
    <property type="term" value="F:medium-chain fatty acid-CoA ligase activity"/>
    <property type="evidence" value="ECO:0007669"/>
    <property type="project" value="TreeGrafter"/>
</dbReference>
<dbReference type="CDD" id="cd04433">
    <property type="entry name" value="AFD_class_I"/>
    <property type="match status" value="1"/>
</dbReference>
<evidence type="ECO:0000313" key="7">
    <source>
        <dbReference type="Proteomes" id="UP000185696"/>
    </source>
</evidence>
<comment type="similarity">
    <text evidence="1">Belongs to the ATP-dependent AMP-binding enzyme family.</text>
</comment>
<dbReference type="InterPro" id="IPR025110">
    <property type="entry name" value="AMP-bd_C"/>
</dbReference>
<dbReference type="Pfam" id="PF00501">
    <property type="entry name" value="AMP-binding"/>
    <property type="match status" value="1"/>
</dbReference>
<feature type="domain" description="AMP-dependent synthetase/ligase" evidence="4">
    <location>
        <begin position="58"/>
        <end position="404"/>
    </location>
</feature>
<evidence type="ECO:0000256" key="2">
    <source>
        <dbReference type="ARBA" id="ARBA00022598"/>
    </source>
</evidence>
<name>A0A7Z0WNE1_9PSEU</name>
<keyword evidence="2" id="KW-0436">Ligase</keyword>
<protein>
    <submittedName>
        <fullName evidence="6">Acyl-CoA synthetase</fullName>
    </submittedName>
</protein>
<dbReference type="AlphaFoldDB" id="A0A7Z0WNE1"/>
<organism evidence="6 7">
    <name type="scientific">Actinophytocola xinjiangensis</name>
    <dbReference type="NCBI Taxonomy" id="485602"/>
    <lineage>
        <taxon>Bacteria</taxon>
        <taxon>Bacillati</taxon>
        <taxon>Actinomycetota</taxon>
        <taxon>Actinomycetes</taxon>
        <taxon>Pseudonocardiales</taxon>
        <taxon>Pseudonocardiaceae</taxon>
    </lineage>
</organism>
<dbReference type="PROSITE" id="PS00455">
    <property type="entry name" value="AMP_BINDING"/>
    <property type="match status" value="1"/>
</dbReference>
<evidence type="ECO:0000259" key="4">
    <source>
        <dbReference type="Pfam" id="PF00501"/>
    </source>
</evidence>
<dbReference type="InterPro" id="IPR042099">
    <property type="entry name" value="ANL_N_sf"/>
</dbReference>
<dbReference type="SUPFAM" id="SSF56801">
    <property type="entry name" value="Acetyl-CoA synthetase-like"/>
    <property type="match status" value="1"/>
</dbReference>
<dbReference type="InterPro" id="IPR020845">
    <property type="entry name" value="AMP-binding_CS"/>
</dbReference>
<dbReference type="RefSeq" id="WP_075132852.1">
    <property type="nucleotide sequence ID" value="NZ_MSIF01000004.1"/>
</dbReference>
<keyword evidence="7" id="KW-1185">Reference proteome</keyword>
<comment type="caution">
    <text evidence="6">The sequence shown here is derived from an EMBL/GenBank/DDBJ whole genome shotgun (WGS) entry which is preliminary data.</text>
</comment>
<dbReference type="PANTHER" id="PTHR43201:SF5">
    <property type="entry name" value="MEDIUM-CHAIN ACYL-COA LIGASE ACSF2, MITOCHONDRIAL"/>
    <property type="match status" value="1"/>
</dbReference>
<dbReference type="InterPro" id="IPR045851">
    <property type="entry name" value="AMP-bd_C_sf"/>
</dbReference>
<dbReference type="EMBL" id="MSIF01000004">
    <property type="protein sequence ID" value="OLF11617.1"/>
    <property type="molecule type" value="Genomic_DNA"/>
</dbReference>
<feature type="region of interest" description="Disordered" evidence="3">
    <location>
        <begin position="196"/>
        <end position="215"/>
    </location>
</feature>
<sequence length="534" mass="57691">MTRVRHALTQVPVLVRGLNVIRRSGLVPVTRPDQALLSLVRLRQLGPIAGAARIAAGRDSTAVGLVDERGPLTYAELDTRSNALARVFANHGLGPDSVIALLARDHRGAVLTMIAASKLGARLLLMNTGFARPQFVDVARREGVSAVVHDQEFTRLVDAIDVPTFLSWADEPGTGRTLEELVDGVDDGRLPNPRRPGGLVLLTSGTTGTPKGAPRQVRSPLAIAQFLDRVPLRVGEATMLAAPLFHGTGLSQFLLSFGLGSTVVMRRRFDPEETLRAIQDNRVTALVVVPTMLRRILDLGPEVLARYDTSSLRIVFTAGSALPPELGNRATEAFGEVVHNLYGSTEVAVATVATPQDWREAPGTVGRPPVGCTVALYDDQDRRITVPNVVARVFVGSVLAFEGYTDGRHKDVLDGLLATGDLGHLDERGLLFIDGRDDDMIVSGGENVFPGEIENLLLEHEAVAEAAVTGVPDEEFGQRLKAHVVLRQGASLDVEGVREHVRANLARYKVPREVVFVEELPRNATGKLLRERLP</sequence>
<proteinExistence type="inferred from homology"/>
<feature type="compositionally biased region" description="Low complexity" evidence="3">
    <location>
        <begin position="197"/>
        <end position="209"/>
    </location>
</feature>
<evidence type="ECO:0000256" key="3">
    <source>
        <dbReference type="SAM" id="MobiDB-lite"/>
    </source>
</evidence>
<dbReference type="Gene3D" id="3.30.300.30">
    <property type="match status" value="1"/>
</dbReference>
<evidence type="ECO:0000256" key="1">
    <source>
        <dbReference type="ARBA" id="ARBA00006432"/>
    </source>
</evidence>
<dbReference type="GO" id="GO:0006631">
    <property type="term" value="P:fatty acid metabolic process"/>
    <property type="evidence" value="ECO:0007669"/>
    <property type="project" value="TreeGrafter"/>
</dbReference>
<dbReference type="FunFam" id="3.30.300.30:FF:000008">
    <property type="entry name" value="2,3-dihydroxybenzoate-AMP ligase"/>
    <property type="match status" value="1"/>
</dbReference>
<feature type="domain" description="AMP-binding enzyme C-terminal" evidence="5">
    <location>
        <begin position="452"/>
        <end position="527"/>
    </location>
</feature>
<dbReference type="Proteomes" id="UP000185696">
    <property type="component" value="Unassembled WGS sequence"/>
</dbReference>
<dbReference type="PANTHER" id="PTHR43201">
    <property type="entry name" value="ACYL-COA SYNTHETASE"/>
    <property type="match status" value="1"/>
</dbReference>